<name>A0A8J2VS25_9BACL</name>
<feature type="transmembrane region" description="Helical" evidence="2">
    <location>
        <begin position="463"/>
        <end position="483"/>
    </location>
</feature>
<dbReference type="Gene3D" id="3.30.70.1440">
    <property type="entry name" value="Multidrug efflux transporter AcrB pore domain"/>
    <property type="match status" value="1"/>
</dbReference>
<reference evidence="3" key="1">
    <citation type="journal article" date="2014" name="Int. J. Syst. Evol. Microbiol.">
        <title>Complete genome sequence of Corynebacterium casei LMG S-19264T (=DSM 44701T), isolated from a smear-ripened cheese.</title>
        <authorList>
            <consortium name="US DOE Joint Genome Institute (JGI-PGF)"/>
            <person name="Walter F."/>
            <person name="Albersmeier A."/>
            <person name="Kalinowski J."/>
            <person name="Ruckert C."/>
        </authorList>
    </citation>
    <scope>NUCLEOTIDE SEQUENCE</scope>
    <source>
        <strain evidence="3">CGMCC 1.15371</strain>
    </source>
</reference>
<feature type="transmembrane region" description="Helical" evidence="2">
    <location>
        <begin position="388"/>
        <end position="406"/>
    </location>
</feature>
<feature type="transmembrane region" description="Helical" evidence="2">
    <location>
        <begin position="1007"/>
        <end position="1033"/>
    </location>
</feature>
<evidence type="ECO:0000313" key="3">
    <source>
        <dbReference type="EMBL" id="GGE36878.1"/>
    </source>
</evidence>
<keyword evidence="2" id="KW-1133">Transmembrane helix</keyword>
<organism evidence="3 4">
    <name type="scientific">Pullulanibacillus camelliae</name>
    <dbReference type="NCBI Taxonomy" id="1707096"/>
    <lineage>
        <taxon>Bacteria</taxon>
        <taxon>Bacillati</taxon>
        <taxon>Bacillota</taxon>
        <taxon>Bacilli</taxon>
        <taxon>Bacillales</taxon>
        <taxon>Sporolactobacillaceae</taxon>
        <taxon>Pullulanibacillus</taxon>
    </lineage>
</organism>
<feature type="transmembrane region" description="Helical" evidence="2">
    <location>
        <begin position="976"/>
        <end position="995"/>
    </location>
</feature>
<dbReference type="SUPFAM" id="SSF82693">
    <property type="entry name" value="Multidrug efflux transporter AcrB pore domain, PN1, PN2, PC1 and PC2 subdomains"/>
    <property type="match status" value="2"/>
</dbReference>
<gene>
    <name evidence="3" type="ORF">GCM10011391_14710</name>
</gene>
<feature type="region of interest" description="Disordered" evidence="1">
    <location>
        <begin position="254"/>
        <end position="278"/>
    </location>
</feature>
<comment type="caution">
    <text evidence="3">The sequence shown here is derived from an EMBL/GenBank/DDBJ whole genome shotgun (WGS) entry which is preliminary data.</text>
</comment>
<feature type="transmembrane region" description="Helical" evidence="2">
    <location>
        <begin position="556"/>
        <end position="581"/>
    </location>
</feature>
<dbReference type="Gene3D" id="3.30.2090.10">
    <property type="entry name" value="Multidrug efflux transporter AcrB TolC docking domain, DN and DC subdomains"/>
    <property type="match status" value="2"/>
</dbReference>
<feature type="transmembrane region" description="Helical" evidence="2">
    <location>
        <begin position="13"/>
        <end position="31"/>
    </location>
</feature>
<feature type="transmembrane region" description="Helical" evidence="2">
    <location>
        <begin position="904"/>
        <end position="924"/>
    </location>
</feature>
<dbReference type="PANTHER" id="PTHR32063">
    <property type="match status" value="1"/>
</dbReference>
<protein>
    <submittedName>
        <fullName evidence="3">Swarming motility protein SwrC</fullName>
    </submittedName>
</protein>
<feature type="transmembrane region" description="Helical" evidence="2">
    <location>
        <begin position="878"/>
        <end position="897"/>
    </location>
</feature>
<proteinExistence type="predicted"/>
<dbReference type="GO" id="GO:0042910">
    <property type="term" value="F:xenobiotic transmembrane transporter activity"/>
    <property type="evidence" value="ECO:0007669"/>
    <property type="project" value="TreeGrafter"/>
</dbReference>
<keyword evidence="2" id="KW-0472">Membrane</keyword>
<dbReference type="Pfam" id="PF00873">
    <property type="entry name" value="ACR_tran"/>
    <property type="match status" value="2"/>
</dbReference>
<dbReference type="Gene3D" id="3.30.70.1320">
    <property type="entry name" value="Multidrug efflux transporter AcrB pore domain like"/>
    <property type="match status" value="1"/>
</dbReference>
<dbReference type="EMBL" id="BMIR01000005">
    <property type="protein sequence ID" value="GGE36878.1"/>
    <property type="molecule type" value="Genomic_DNA"/>
</dbReference>
<evidence type="ECO:0000256" key="2">
    <source>
        <dbReference type="SAM" id="Phobius"/>
    </source>
</evidence>
<dbReference type="Gene3D" id="1.20.1640.10">
    <property type="entry name" value="Multidrug efflux transporter AcrB transmembrane domain"/>
    <property type="match status" value="2"/>
</dbReference>
<dbReference type="AlphaFoldDB" id="A0A8J2VS25"/>
<accession>A0A8J2VS25</accession>
<feature type="transmembrane region" description="Helical" evidence="2">
    <location>
        <begin position="363"/>
        <end position="382"/>
    </location>
</feature>
<sequence>MRRIIQFSLNNKFALWLMTIIVIVAGLYSSVNMKMETLPSITPPVMTISAVDPGATPEEVADKVTKPIEQAIQNQPGVKTVTSNSYKNTSSIQVEYEFSTDLDQAEDKLKDAVSKIDYPDNVETPTINRLSLDAFPILTFSVSQSDHQSLEKLTQTVDKQIVPKLEGVEGVSSVDVSGKEVKEIDLSFDKKALDKYGLDEETVINTIKSDNASVPLGLYTFGDTQQSVVINGQATTLKDLKNLEIPVQAMAGQQGAGQQAGTQGAAAGQAVPPSSQQSTIQLPTVKLSELADVKMVGKADSISRTNGKPSIAVQIVKASDANTVDVANGINDQMEKVKKDFPNLKVINTLDQAQPIKDSVNAMIEKAVLGAIFAMLIILLFLRNIKSTIISVVSIPLSLLIAMIILKQMDITLNIMTLGAMTVAIGRVVDDSIVVIENIYRRLSLTGEKLKGKELIIAATREMFIPIMSSTIVTIAVFLPLGFVTGMIGQLFLPFALTIVFALLASLLVAITIVPMLAHSLFKNGLKEKAKRDDARPSRFALGYRGFLNWTLNHKWITSIIAVLLLVGSFTLVPFIGVSFIPSDEQKMMAITYNPDPGQTQADVEKVGTQAESYFDSRKHVKVIQYSIGGGNPLSQNENQALFYIQYDDDTPHFDKEQDTVLKHLKKSVSKGDWGTVDISSSGSSNQVTMYVYGDNIDEIKPTIEKIQGVMKANSHLKNVDSSLSKNYVEYTFGVDQDKLSALGLTTAQVAAAFTQNSQRDAITTVKKGNEDINVYLASDESNYQTIDDLAKTKIKTPSGNSVALSDITDRDKGQTSDTITRRNGQIYASVSGDITSKDVSKVTADVKKKVDKIDLPSGVSVSMGGVSEDINTTFTQLGLAMLAAIAIVYLILVITFGSAGTPFVILLSLPFVLIGAFLALFISGETISVSVMIGALMLIGIVITNAIVLIDRVIHKEKEGISTREALLEAGVTRLRPILMTAIATICALLPLAFGLEGGALISKGLGITVIGGLASSTLLTLVVVPIVYELFAWRRIRKWKREHEVK</sequence>
<keyword evidence="2" id="KW-0812">Transmembrane</keyword>
<reference evidence="3" key="2">
    <citation type="submission" date="2020-09" db="EMBL/GenBank/DDBJ databases">
        <authorList>
            <person name="Sun Q."/>
            <person name="Zhou Y."/>
        </authorList>
    </citation>
    <scope>NUCLEOTIDE SEQUENCE</scope>
    <source>
        <strain evidence="3">CGMCC 1.15371</strain>
    </source>
</reference>
<dbReference type="SUPFAM" id="SSF82714">
    <property type="entry name" value="Multidrug efflux transporter AcrB TolC docking domain, DN and DC subdomains"/>
    <property type="match status" value="2"/>
</dbReference>
<dbReference type="SUPFAM" id="SSF82866">
    <property type="entry name" value="Multidrug efflux transporter AcrB transmembrane domain"/>
    <property type="match status" value="2"/>
</dbReference>
<feature type="compositionally biased region" description="Low complexity" evidence="1">
    <location>
        <begin position="254"/>
        <end position="270"/>
    </location>
</feature>
<keyword evidence="4" id="KW-1185">Reference proteome</keyword>
<dbReference type="InterPro" id="IPR027463">
    <property type="entry name" value="AcrB_DN_DC_subdom"/>
</dbReference>
<evidence type="ECO:0000256" key="1">
    <source>
        <dbReference type="SAM" id="MobiDB-lite"/>
    </source>
</evidence>
<dbReference type="GO" id="GO:0005886">
    <property type="term" value="C:plasma membrane"/>
    <property type="evidence" value="ECO:0007669"/>
    <property type="project" value="TreeGrafter"/>
</dbReference>
<dbReference type="PRINTS" id="PR00702">
    <property type="entry name" value="ACRIFLAVINRP"/>
</dbReference>
<dbReference type="PANTHER" id="PTHR32063:SF0">
    <property type="entry name" value="SWARMING MOTILITY PROTEIN SWRC"/>
    <property type="match status" value="1"/>
</dbReference>
<dbReference type="Proteomes" id="UP000628775">
    <property type="component" value="Unassembled WGS sequence"/>
</dbReference>
<dbReference type="RefSeq" id="WP_188691451.1">
    <property type="nucleotide sequence ID" value="NZ_BMIR01000005.1"/>
</dbReference>
<dbReference type="InterPro" id="IPR001036">
    <property type="entry name" value="Acrflvin-R"/>
</dbReference>
<feature type="transmembrane region" description="Helical" evidence="2">
    <location>
        <begin position="930"/>
        <end position="955"/>
    </location>
</feature>
<feature type="transmembrane region" description="Helical" evidence="2">
    <location>
        <begin position="495"/>
        <end position="522"/>
    </location>
</feature>
<evidence type="ECO:0000313" key="4">
    <source>
        <dbReference type="Proteomes" id="UP000628775"/>
    </source>
</evidence>
<dbReference type="Gene3D" id="3.30.70.1430">
    <property type="entry name" value="Multidrug efflux transporter AcrB pore domain"/>
    <property type="match status" value="2"/>
</dbReference>